<keyword evidence="15" id="KW-1185">Reference proteome</keyword>
<evidence type="ECO:0000256" key="2">
    <source>
        <dbReference type="ARBA" id="ARBA00004141"/>
    </source>
</evidence>
<evidence type="ECO:0000256" key="6">
    <source>
        <dbReference type="ARBA" id="ARBA00022723"/>
    </source>
</evidence>
<feature type="domain" description="Peptidase M50" evidence="13">
    <location>
        <begin position="64"/>
        <end position="233"/>
    </location>
</feature>
<evidence type="ECO:0000256" key="4">
    <source>
        <dbReference type="ARBA" id="ARBA00022670"/>
    </source>
</evidence>
<accession>A0ABT7PLV0</accession>
<comment type="cofactor">
    <cofactor evidence="1">
        <name>Zn(2+)</name>
        <dbReference type="ChEBI" id="CHEBI:29105"/>
    </cofactor>
</comment>
<evidence type="ECO:0000313" key="14">
    <source>
        <dbReference type="EMBL" id="MDM4017489.1"/>
    </source>
</evidence>
<keyword evidence="10" id="KW-0482">Metalloprotease</keyword>
<evidence type="ECO:0000256" key="1">
    <source>
        <dbReference type="ARBA" id="ARBA00001947"/>
    </source>
</evidence>
<feature type="transmembrane region" description="Helical" evidence="12">
    <location>
        <begin position="91"/>
        <end position="110"/>
    </location>
</feature>
<organism evidence="14 15">
    <name type="scientific">Roseiconus lacunae</name>
    <dbReference type="NCBI Taxonomy" id="2605694"/>
    <lineage>
        <taxon>Bacteria</taxon>
        <taxon>Pseudomonadati</taxon>
        <taxon>Planctomycetota</taxon>
        <taxon>Planctomycetia</taxon>
        <taxon>Pirellulales</taxon>
        <taxon>Pirellulaceae</taxon>
        <taxon>Roseiconus</taxon>
    </lineage>
</organism>
<dbReference type="RefSeq" id="WP_149494775.1">
    <property type="nucleotide sequence ID" value="NZ_CP141221.1"/>
</dbReference>
<keyword evidence="8" id="KW-0862">Zinc</keyword>
<keyword evidence="9 12" id="KW-1133">Transmembrane helix</keyword>
<proteinExistence type="inferred from homology"/>
<evidence type="ECO:0000256" key="5">
    <source>
        <dbReference type="ARBA" id="ARBA00022692"/>
    </source>
</evidence>
<keyword evidence="6" id="KW-0479">Metal-binding</keyword>
<gene>
    <name evidence="14" type="ORF">QTN89_18720</name>
</gene>
<name>A0ABT7PLV0_9BACT</name>
<protein>
    <submittedName>
        <fullName evidence="14">Site-2 protease family protein</fullName>
    </submittedName>
</protein>
<feature type="transmembrane region" description="Helical" evidence="12">
    <location>
        <begin position="52"/>
        <end position="71"/>
    </location>
</feature>
<evidence type="ECO:0000259" key="13">
    <source>
        <dbReference type="Pfam" id="PF02163"/>
    </source>
</evidence>
<evidence type="ECO:0000313" key="15">
    <source>
        <dbReference type="Proteomes" id="UP001239462"/>
    </source>
</evidence>
<evidence type="ECO:0000256" key="7">
    <source>
        <dbReference type="ARBA" id="ARBA00022801"/>
    </source>
</evidence>
<dbReference type="GO" id="GO:0008233">
    <property type="term" value="F:peptidase activity"/>
    <property type="evidence" value="ECO:0007669"/>
    <property type="project" value="UniProtKB-KW"/>
</dbReference>
<evidence type="ECO:0000256" key="9">
    <source>
        <dbReference type="ARBA" id="ARBA00022989"/>
    </source>
</evidence>
<keyword evidence="11 12" id="KW-0472">Membrane</keyword>
<evidence type="ECO:0000256" key="12">
    <source>
        <dbReference type="SAM" id="Phobius"/>
    </source>
</evidence>
<evidence type="ECO:0000256" key="11">
    <source>
        <dbReference type="ARBA" id="ARBA00023136"/>
    </source>
</evidence>
<feature type="transmembrane region" description="Helical" evidence="12">
    <location>
        <begin position="173"/>
        <end position="197"/>
    </location>
</feature>
<keyword evidence="4 14" id="KW-0645">Protease</keyword>
<feature type="transmembrane region" description="Helical" evidence="12">
    <location>
        <begin position="240"/>
        <end position="257"/>
    </location>
</feature>
<sequence length="265" mass="28978">MLLAEPPNTDYDLRFTVLGFPVRIAVTFWLGAVVFGYELARFASEVIFRGEIGVAPLLIGWAGCLLLSILIHELGHALAFRYYGIESSIVLYHFGGLAIPSGASFSSYAAPRMDEKRDLIIASAGPALQLLSAFVVILLVKLAGYQVFAFHLMPSFLAGLPWVTEGDMLDNRGLLSLITFYILPSVLWALLNLVPVYPLDGGRIARSLIVLNGGTVLQSLWVSVIASAGLAIYALQNGQTMMAIFFGMFAFSNYQMMTPMNNGWR</sequence>
<dbReference type="GO" id="GO:0006508">
    <property type="term" value="P:proteolysis"/>
    <property type="evidence" value="ECO:0007669"/>
    <property type="project" value="UniProtKB-KW"/>
</dbReference>
<comment type="subcellular location">
    <subcellularLocation>
        <location evidence="2">Membrane</location>
        <topology evidence="2">Multi-pass membrane protein</topology>
    </subcellularLocation>
</comment>
<dbReference type="InterPro" id="IPR008915">
    <property type="entry name" value="Peptidase_M50"/>
</dbReference>
<comment type="caution">
    <text evidence="14">The sequence shown here is derived from an EMBL/GenBank/DDBJ whole genome shotgun (WGS) entry which is preliminary data.</text>
</comment>
<dbReference type="Pfam" id="PF02163">
    <property type="entry name" value="Peptidase_M50"/>
    <property type="match status" value="1"/>
</dbReference>
<comment type="similarity">
    <text evidence="3">Belongs to the peptidase M50B family.</text>
</comment>
<evidence type="ECO:0000256" key="8">
    <source>
        <dbReference type="ARBA" id="ARBA00022833"/>
    </source>
</evidence>
<dbReference type="EMBL" id="JASZZN010000014">
    <property type="protein sequence ID" value="MDM4017489.1"/>
    <property type="molecule type" value="Genomic_DNA"/>
</dbReference>
<feature type="transmembrane region" description="Helical" evidence="12">
    <location>
        <begin position="130"/>
        <end position="153"/>
    </location>
</feature>
<feature type="transmembrane region" description="Helical" evidence="12">
    <location>
        <begin position="209"/>
        <end position="234"/>
    </location>
</feature>
<evidence type="ECO:0000256" key="3">
    <source>
        <dbReference type="ARBA" id="ARBA00007931"/>
    </source>
</evidence>
<feature type="transmembrane region" description="Helical" evidence="12">
    <location>
        <begin position="20"/>
        <end position="40"/>
    </location>
</feature>
<keyword evidence="5 12" id="KW-0812">Transmembrane</keyword>
<dbReference type="Proteomes" id="UP001239462">
    <property type="component" value="Unassembled WGS sequence"/>
</dbReference>
<dbReference type="PANTHER" id="PTHR39188">
    <property type="entry name" value="MEMBRANE-ASSOCIATED ZINC METALLOPROTEASE M50B"/>
    <property type="match status" value="1"/>
</dbReference>
<reference evidence="14 15" key="1">
    <citation type="submission" date="2023-06" db="EMBL/GenBank/DDBJ databases">
        <title>Roseiconus lacunae JC819 isolated from Gulf of Mannar region, Tamil Nadu.</title>
        <authorList>
            <person name="Pk S."/>
            <person name="Ch S."/>
            <person name="Ch V.R."/>
        </authorList>
    </citation>
    <scope>NUCLEOTIDE SEQUENCE [LARGE SCALE GENOMIC DNA]</scope>
    <source>
        <strain evidence="14 15">JC819</strain>
    </source>
</reference>
<evidence type="ECO:0000256" key="10">
    <source>
        <dbReference type="ARBA" id="ARBA00023049"/>
    </source>
</evidence>
<keyword evidence="7" id="KW-0378">Hydrolase</keyword>
<dbReference type="PANTHER" id="PTHR39188:SF3">
    <property type="entry name" value="STAGE IV SPORULATION PROTEIN FB"/>
    <property type="match status" value="1"/>
</dbReference>